<dbReference type="AlphaFoldDB" id="A0AAW0D1J1"/>
<reference evidence="1 2" key="1">
    <citation type="journal article" date="2024" name="J Genomics">
        <title>Draft genome sequencing and assembly of Favolaschia claudopus CIRM-BRFM 2984 isolated from oak limbs.</title>
        <authorList>
            <person name="Navarro D."/>
            <person name="Drula E."/>
            <person name="Chaduli D."/>
            <person name="Cazenave R."/>
            <person name="Ahrendt S."/>
            <person name="Wang J."/>
            <person name="Lipzen A."/>
            <person name="Daum C."/>
            <person name="Barry K."/>
            <person name="Grigoriev I.V."/>
            <person name="Favel A."/>
            <person name="Rosso M.N."/>
            <person name="Martin F."/>
        </authorList>
    </citation>
    <scope>NUCLEOTIDE SEQUENCE [LARGE SCALE GENOMIC DNA]</scope>
    <source>
        <strain evidence="1 2">CIRM-BRFM 2984</strain>
    </source>
</reference>
<gene>
    <name evidence="1" type="ORF">R3P38DRAFT_2883046</name>
</gene>
<comment type="caution">
    <text evidence="1">The sequence shown here is derived from an EMBL/GenBank/DDBJ whole genome shotgun (WGS) entry which is preliminary data.</text>
</comment>
<dbReference type="EMBL" id="JAWWNJ010000011">
    <property type="protein sequence ID" value="KAK7045208.1"/>
    <property type="molecule type" value="Genomic_DNA"/>
</dbReference>
<organism evidence="1 2">
    <name type="scientific">Favolaschia claudopus</name>
    <dbReference type="NCBI Taxonomy" id="2862362"/>
    <lineage>
        <taxon>Eukaryota</taxon>
        <taxon>Fungi</taxon>
        <taxon>Dikarya</taxon>
        <taxon>Basidiomycota</taxon>
        <taxon>Agaricomycotina</taxon>
        <taxon>Agaricomycetes</taxon>
        <taxon>Agaricomycetidae</taxon>
        <taxon>Agaricales</taxon>
        <taxon>Marasmiineae</taxon>
        <taxon>Mycenaceae</taxon>
        <taxon>Favolaschia</taxon>
    </lineage>
</organism>
<accession>A0AAW0D1J1</accession>
<sequence length="260" mass="29749">MHHHQCSSVSRAHRAHQEQATSFRLGLLGTAYSICSDVGLHSLYSKLKNRCHRRKQQSPSTACWTERKITEPSCAFHGAATRHRHQESEITVASRALYSTSKSIVSLETQRRGQFTMFLLELCLTPKAVGTFDLTVVAAYFDRRYKRDSSSQGVSLSSSRRLRESIILRNCFHWTQALVSSQRSLPNGDAGRIRLRDQRTLVASHELPLRFFEFKSPIRNVSSSIIQLSSSRFTFLSQSERHQSKTLFIYVNWHMSSQLS</sequence>
<evidence type="ECO:0000313" key="2">
    <source>
        <dbReference type="Proteomes" id="UP001362999"/>
    </source>
</evidence>
<dbReference type="Proteomes" id="UP001362999">
    <property type="component" value="Unassembled WGS sequence"/>
</dbReference>
<name>A0AAW0D1J1_9AGAR</name>
<keyword evidence="2" id="KW-1185">Reference proteome</keyword>
<protein>
    <submittedName>
        <fullName evidence="1">Uncharacterized protein</fullName>
    </submittedName>
</protein>
<evidence type="ECO:0000313" key="1">
    <source>
        <dbReference type="EMBL" id="KAK7045208.1"/>
    </source>
</evidence>
<proteinExistence type="predicted"/>